<evidence type="ECO:0000256" key="3">
    <source>
        <dbReference type="ARBA" id="ARBA00022737"/>
    </source>
</evidence>
<evidence type="ECO:0000256" key="6">
    <source>
        <dbReference type="ARBA" id="ARBA00023242"/>
    </source>
</evidence>
<dbReference type="GO" id="GO:0000978">
    <property type="term" value="F:RNA polymerase II cis-regulatory region sequence-specific DNA binding"/>
    <property type="evidence" value="ECO:0007669"/>
    <property type="project" value="TreeGrafter"/>
</dbReference>
<protein>
    <recommendedName>
        <fullName evidence="8">C2H2-type domain-containing protein</fullName>
    </recommendedName>
</protein>
<dbReference type="PROSITE" id="PS50157">
    <property type="entry name" value="ZINC_FINGER_C2H2_2"/>
    <property type="match status" value="2"/>
</dbReference>
<dbReference type="FunFam" id="3.30.160.60:FF:000512">
    <property type="entry name" value="zinc finger protein 197 isoform X1"/>
    <property type="match status" value="1"/>
</dbReference>
<keyword evidence="10" id="KW-1185">Reference proteome</keyword>
<evidence type="ECO:0000256" key="5">
    <source>
        <dbReference type="ARBA" id="ARBA00022833"/>
    </source>
</evidence>
<accession>A0AA88H781</accession>
<organism evidence="9 10">
    <name type="scientific">Artemia franciscana</name>
    <name type="common">Brine shrimp</name>
    <name type="synonym">Artemia sanfranciscana</name>
    <dbReference type="NCBI Taxonomy" id="6661"/>
    <lineage>
        <taxon>Eukaryota</taxon>
        <taxon>Metazoa</taxon>
        <taxon>Ecdysozoa</taxon>
        <taxon>Arthropoda</taxon>
        <taxon>Crustacea</taxon>
        <taxon>Branchiopoda</taxon>
        <taxon>Anostraca</taxon>
        <taxon>Artemiidae</taxon>
        <taxon>Artemia</taxon>
    </lineage>
</organism>
<evidence type="ECO:0000313" key="10">
    <source>
        <dbReference type="Proteomes" id="UP001187531"/>
    </source>
</evidence>
<keyword evidence="6" id="KW-0539">Nucleus</keyword>
<name>A0AA88H781_ARTSF</name>
<dbReference type="Pfam" id="PF00096">
    <property type="entry name" value="zf-C2H2"/>
    <property type="match status" value="1"/>
</dbReference>
<dbReference type="EMBL" id="JAVRJZ010000020">
    <property type="protein sequence ID" value="KAK2706570.1"/>
    <property type="molecule type" value="Genomic_DNA"/>
</dbReference>
<dbReference type="PANTHER" id="PTHR23235">
    <property type="entry name" value="KRUEPPEL-LIKE TRANSCRIPTION FACTOR"/>
    <property type="match status" value="1"/>
</dbReference>
<proteinExistence type="predicted"/>
<dbReference type="AlphaFoldDB" id="A0AA88H781"/>
<dbReference type="GO" id="GO:0008270">
    <property type="term" value="F:zinc ion binding"/>
    <property type="evidence" value="ECO:0007669"/>
    <property type="project" value="UniProtKB-KW"/>
</dbReference>
<dbReference type="SUPFAM" id="SSF57667">
    <property type="entry name" value="beta-beta-alpha zinc fingers"/>
    <property type="match status" value="1"/>
</dbReference>
<reference evidence="9" key="1">
    <citation type="submission" date="2023-07" db="EMBL/GenBank/DDBJ databases">
        <title>Chromosome-level genome assembly of Artemia franciscana.</title>
        <authorList>
            <person name="Jo E."/>
        </authorList>
    </citation>
    <scope>NUCLEOTIDE SEQUENCE</scope>
    <source>
        <tissue evidence="9">Whole body</tissue>
    </source>
</reference>
<evidence type="ECO:0000259" key="8">
    <source>
        <dbReference type="PROSITE" id="PS50157"/>
    </source>
</evidence>
<keyword evidence="4 7" id="KW-0863">Zinc-finger</keyword>
<dbReference type="FunFam" id="3.30.160.60:FF:000303">
    <property type="entry name" value="Zinc finger protein 41"/>
    <property type="match status" value="1"/>
</dbReference>
<feature type="domain" description="C2H2-type" evidence="8">
    <location>
        <begin position="226"/>
        <end position="253"/>
    </location>
</feature>
<evidence type="ECO:0000256" key="7">
    <source>
        <dbReference type="PROSITE-ProRule" id="PRU00042"/>
    </source>
</evidence>
<dbReference type="Proteomes" id="UP001187531">
    <property type="component" value="Unassembled WGS sequence"/>
</dbReference>
<dbReference type="GO" id="GO:0005634">
    <property type="term" value="C:nucleus"/>
    <property type="evidence" value="ECO:0007669"/>
    <property type="project" value="UniProtKB-SubCell"/>
</dbReference>
<evidence type="ECO:0000256" key="4">
    <source>
        <dbReference type="ARBA" id="ARBA00022771"/>
    </source>
</evidence>
<dbReference type="PROSITE" id="PS00028">
    <property type="entry name" value="ZINC_FINGER_C2H2_1"/>
    <property type="match status" value="2"/>
</dbReference>
<keyword evidence="2" id="KW-0479">Metal-binding</keyword>
<dbReference type="SMART" id="SM00355">
    <property type="entry name" value="ZnF_C2H2"/>
    <property type="match status" value="2"/>
</dbReference>
<dbReference type="InterPro" id="IPR036236">
    <property type="entry name" value="Znf_C2H2_sf"/>
</dbReference>
<comment type="caution">
    <text evidence="9">The sequence shown here is derived from an EMBL/GenBank/DDBJ whole genome shotgun (WGS) entry which is preliminary data.</text>
</comment>
<evidence type="ECO:0000256" key="1">
    <source>
        <dbReference type="ARBA" id="ARBA00004123"/>
    </source>
</evidence>
<keyword evidence="3" id="KW-0677">Repeat</keyword>
<feature type="domain" description="C2H2-type" evidence="8">
    <location>
        <begin position="198"/>
        <end position="225"/>
    </location>
</feature>
<keyword evidence="5" id="KW-0862">Zinc</keyword>
<sequence>MKLIMWEDSSADLPQIPNMAELITLSEAPVAKVEVQDGLPSDSEDSLNLKSSFLSPKLEDGTLDAFPSISVPFKSEPQFEEFYSISPHDTEITNSALCSSVGIIQPSILGLKPTKMVQKWTEKIEEETKASTVSLEESLLQNSSLVVSQKPTKNTCLGSFELKSEVTGLKNRQEYLKSPLLSGERSCQRPHSNGERPFECSVCKKKYSRLDSLNKHHKIHTGEKPFECGICKKRFFRSDILNNHFRTHTGEKHLNVVYARRSFRSWVI</sequence>
<gene>
    <name evidence="9" type="ORF">QYM36_016564</name>
</gene>
<evidence type="ECO:0000313" key="9">
    <source>
        <dbReference type="EMBL" id="KAK2706570.1"/>
    </source>
</evidence>
<evidence type="ECO:0000256" key="2">
    <source>
        <dbReference type="ARBA" id="ARBA00022723"/>
    </source>
</evidence>
<dbReference type="InterPro" id="IPR013087">
    <property type="entry name" value="Znf_C2H2_type"/>
</dbReference>
<comment type="subcellular location">
    <subcellularLocation>
        <location evidence="1">Nucleus</location>
    </subcellularLocation>
</comment>
<dbReference type="PANTHER" id="PTHR23235:SF60">
    <property type="entry name" value="STRIPE, ISOFORM D"/>
    <property type="match status" value="1"/>
</dbReference>
<dbReference type="Pfam" id="PF13912">
    <property type="entry name" value="zf-C2H2_6"/>
    <property type="match status" value="1"/>
</dbReference>
<dbReference type="GO" id="GO:0000981">
    <property type="term" value="F:DNA-binding transcription factor activity, RNA polymerase II-specific"/>
    <property type="evidence" value="ECO:0007669"/>
    <property type="project" value="TreeGrafter"/>
</dbReference>
<dbReference type="Gene3D" id="3.30.160.60">
    <property type="entry name" value="Classic Zinc Finger"/>
    <property type="match status" value="2"/>
</dbReference>